<dbReference type="STRING" id="930990.A0A067NBW7"/>
<evidence type="ECO:0000313" key="4">
    <source>
        <dbReference type="EMBL" id="KDQ21271.1"/>
    </source>
</evidence>
<keyword evidence="5" id="KW-1185">Reference proteome</keyword>
<accession>A0A067NBW7</accession>
<evidence type="ECO:0000256" key="1">
    <source>
        <dbReference type="ARBA" id="ARBA00022884"/>
    </source>
</evidence>
<dbReference type="GO" id="GO:0003723">
    <property type="term" value="F:RNA binding"/>
    <property type="evidence" value="ECO:0007669"/>
    <property type="project" value="UniProtKB-UniRule"/>
</dbReference>
<dbReference type="AlphaFoldDB" id="A0A067NBW7"/>
<evidence type="ECO:0000259" key="3">
    <source>
        <dbReference type="PROSITE" id="PS50102"/>
    </source>
</evidence>
<feature type="non-terminal residue" evidence="4">
    <location>
        <position position="1"/>
    </location>
</feature>
<dbReference type="EMBL" id="KL198016">
    <property type="protein sequence ID" value="KDQ21271.1"/>
    <property type="molecule type" value="Genomic_DNA"/>
</dbReference>
<dbReference type="InParanoid" id="A0A067NBW7"/>
<dbReference type="HOGENOM" id="CLU_012062_28_8_1"/>
<dbReference type="InterPro" id="IPR052462">
    <property type="entry name" value="SLIRP/GR-RBP-like"/>
</dbReference>
<evidence type="ECO:0000256" key="2">
    <source>
        <dbReference type="PROSITE-ProRule" id="PRU00176"/>
    </source>
</evidence>
<dbReference type="SMART" id="SM00360">
    <property type="entry name" value="RRM"/>
    <property type="match status" value="1"/>
</dbReference>
<dbReference type="InterPro" id="IPR012677">
    <property type="entry name" value="Nucleotide-bd_a/b_plait_sf"/>
</dbReference>
<dbReference type="CDD" id="cd21608">
    <property type="entry name" value="RRM2_NsCP33_like"/>
    <property type="match status" value="1"/>
</dbReference>
<organism evidence="4 5">
    <name type="scientific">Botryobasidium botryosum (strain FD-172 SS1)</name>
    <dbReference type="NCBI Taxonomy" id="930990"/>
    <lineage>
        <taxon>Eukaryota</taxon>
        <taxon>Fungi</taxon>
        <taxon>Dikarya</taxon>
        <taxon>Basidiomycota</taxon>
        <taxon>Agaricomycotina</taxon>
        <taxon>Agaricomycetes</taxon>
        <taxon>Cantharellales</taxon>
        <taxon>Botryobasidiaceae</taxon>
        <taxon>Botryobasidium</taxon>
    </lineage>
</organism>
<keyword evidence="1 2" id="KW-0694">RNA-binding</keyword>
<dbReference type="InterPro" id="IPR048289">
    <property type="entry name" value="RRM2_NsCP33-like"/>
</dbReference>
<proteinExistence type="predicted"/>
<dbReference type="InterPro" id="IPR000504">
    <property type="entry name" value="RRM_dom"/>
</dbReference>
<dbReference type="SUPFAM" id="SSF54928">
    <property type="entry name" value="RNA-binding domain, RBD"/>
    <property type="match status" value="1"/>
</dbReference>
<dbReference type="OrthoDB" id="439808at2759"/>
<evidence type="ECO:0000313" key="5">
    <source>
        <dbReference type="Proteomes" id="UP000027195"/>
    </source>
</evidence>
<dbReference type="Gene3D" id="3.30.70.330">
    <property type="match status" value="1"/>
</dbReference>
<feature type="non-terminal residue" evidence="4">
    <location>
        <position position="86"/>
    </location>
</feature>
<dbReference type="Pfam" id="PF00076">
    <property type="entry name" value="RRM_1"/>
    <property type="match status" value="1"/>
</dbReference>
<name>A0A067NBW7_BOTB1</name>
<dbReference type="InterPro" id="IPR035979">
    <property type="entry name" value="RBD_domain_sf"/>
</dbReference>
<protein>
    <recommendedName>
        <fullName evidence="3">RRM domain-containing protein</fullName>
    </recommendedName>
</protein>
<dbReference type="PANTHER" id="PTHR48027">
    <property type="entry name" value="HETEROGENEOUS NUCLEAR RIBONUCLEOPROTEIN 87F-RELATED"/>
    <property type="match status" value="1"/>
</dbReference>
<gene>
    <name evidence="4" type="ORF">BOTBODRAFT_81903</name>
</gene>
<dbReference type="Proteomes" id="UP000027195">
    <property type="component" value="Unassembled WGS sequence"/>
</dbReference>
<reference evidence="5" key="1">
    <citation type="journal article" date="2014" name="Proc. Natl. Acad. Sci. U.S.A.">
        <title>Extensive sampling of basidiomycete genomes demonstrates inadequacy of the white-rot/brown-rot paradigm for wood decay fungi.</title>
        <authorList>
            <person name="Riley R."/>
            <person name="Salamov A.A."/>
            <person name="Brown D.W."/>
            <person name="Nagy L.G."/>
            <person name="Floudas D."/>
            <person name="Held B.W."/>
            <person name="Levasseur A."/>
            <person name="Lombard V."/>
            <person name="Morin E."/>
            <person name="Otillar R."/>
            <person name="Lindquist E.A."/>
            <person name="Sun H."/>
            <person name="LaButti K.M."/>
            <person name="Schmutz J."/>
            <person name="Jabbour D."/>
            <person name="Luo H."/>
            <person name="Baker S.E."/>
            <person name="Pisabarro A.G."/>
            <person name="Walton J.D."/>
            <person name="Blanchette R.A."/>
            <person name="Henrissat B."/>
            <person name="Martin F."/>
            <person name="Cullen D."/>
            <person name="Hibbett D.S."/>
            <person name="Grigoriev I.V."/>
        </authorList>
    </citation>
    <scope>NUCLEOTIDE SEQUENCE [LARGE SCALE GENOMIC DNA]</scope>
    <source>
        <strain evidence="5">FD-172 SS1</strain>
    </source>
</reference>
<feature type="domain" description="RRM" evidence="3">
    <location>
        <begin position="1"/>
        <end position="74"/>
    </location>
</feature>
<sequence>GSLSWGTKDEDLREAFSAYGQVQDAIVIMDRETGRSRGFGFVTFSNANEADAAIQGLDNQDLGGRTIKVNLANERGGGGGGGGGYR</sequence>
<dbReference type="PROSITE" id="PS50102">
    <property type="entry name" value="RRM"/>
    <property type="match status" value="1"/>
</dbReference>